<keyword evidence="3" id="KW-1185">Reference proteome</keyword>
<evidence type="ECO:0000256" key="1">
    <source>
        <dbReference type="SAM" id="MobiDB-lite"/>
    </source>
</evidence>
<dbReference type="EMBL" id="JANAWD010000227">
    <property type="protein sequence ID" value="KAJ3483473.1"/>
    <property type="molecule type" value="Genomic_DNA"/>
</dbReference>
<sequence length="311" mass="35018">MPTRSELLTSAIALCNDFASNAPLSKILSHFSTSHSPSAREHGLPFLAPFLGRTFSSLAPSPPSSDSVPAYFTLLQKLIKFEEMSFGEWVVDTETRKVCCKGKARFRWIEEGSLGEMRGEWWDEVFVYVLTFDEQAKVVDYQVWADSGAAYLARYGMLDDRRRVGRLPIYRVIRSSLSNLVLPILHYHIIFESNPIQSLDVSPTPPRVQHVPLSDHLELFAMQPRAVLSFCPERFQHSTEPLSSQATQEPESESDDLEPYSSSTLQRSPSVNILEVWISFSSDLFSGKAKKTILFVVQRAHICALTCHSAS</sequence>
<dbReference type="AlphaFoldDB" id="A0AAD5YI76"/>
<name>A0AAD5YI76_9APHY</name>
<organism evidence="2 3">
    <name type="scientific">Meripilus lineatus</name>
    <dbReference type="NCBI Taxonomy" id="2056292"/>
    <lineage>
        <taxon>Eukaryota</taxon>
        <taxon>Fungi</taxon>
        <taxon>Dikarya</taxon>
        <taxon>Basidiomycota</taxon>
        <taxon>Agaricomycotina</taxon>
        <taxon>Agaricomycetes</taxon>
        <taxon>Polyporales</taxon>
        <taxon>Meripilaceae</taxon>
        <taxon>Meripilus</taxon>
    </lineage>
</organism>
<evidence type="ECO:0000313" key="2">
    <source>
        <dbReference type="EMBL" id="KAJ3483473.1"/>
    </source>
</evidence>
<comment type="caution">
    <text evidence="2">The sequence shown here is derived from an EMBL/GenBank/DDBJ whole genome shotgun (WGS) entry which is preliminary data.</text>
</comment>
<evidence type="ECO:0000313" key="3">
    <source>
        <dbReference type="Proteomes" id="UP001212997"/>
    </source>
</evidence>
<gene>
    <name evidence="2" type="ORF">NLI96_g6294</name>
</gene>
<protein>
    <submittedName>
        <fullName evidence="2">Uncharacterized protein</fullName>
    </submittedName>
</protein>
<dbReference type="Proteomes" id="UP001212997">
    <property type="component" value="Unassembled WGS sequence"/>
</dbReference>
<feature type="compositionally biased region" description="Polar residues" evidence="1">
    <location>
        <begin position="238"/>
        <end position="249"/>
    </location>
</feature>
<accession>A0AAD5YI76</accession>
<reference evidence="2" key="1">
    <citation type="submission" date="2022-07" db="EMBL/GenBank/DDBJ databases">
        <title>Genome Sequence of Physisporinus lineatus.</title>
        <authorList>
            <person name="Buettner E."/>
        </authorList>
    </citation>
    <scope>NUCLEOTIDE SEQUENCE</scope>
    <source>
        <strain evidence="2">VT162</strain>
    </source>
</reference>
<proteinExistence type="predicted"/>
<feature type="region of interest" description="Disordered" evidence="1">
    <location>
        <begin position="238"/>
        <end position="264"/>
    </location>
</feature>